<dbReference type="EMBL" id="QPJW01000013">
    <property type="protein sequence ID" value="RCX16250.1"/>
    <property type="molecule type" value="Genomic_DNA"/>
</dbReference>
<keyword evidence="3" id="KW-1185">Reference proteome</keyword>
<comment type="caution">
    <text evidence="2">The sequence shown here is derived from an EMBL/GenBank/DDBJ whole genome shotgun (WGS) entry which is preliminary data.</text>
</comment>
<accession>A0A369B3Y0</accession>
<dbReference type="Proteomes" id="UP000253090">
    <property type="component" value="Unassembled WGS sequence"/>
</dbReference>
<keyword evidence="1" id="KW-0472">Membrane</keyword>
<organism evidence="2 3">
    <name type="scientific">Fontibacillus phaseoli</name>
    <dbReference type="NCBI Taxonomy" id="1416533"/>
    <lineage>
        <taxon>Bacteria</taxon>
        <taxon>Bacillati</taxon>
        <taxon>Bacillota</taxon>
        <taxon>Bacilli</taxon>
        <taxon>Bacillales</taxon>
        <taxon>Paenibacillaceae</taxon>
        <taxon>Fontibacillus</taxon>
    </lineage>
</organism>
<gene>
    <name evidence="2" type="ORF">DFP94_113107</name>
</gene>
<evidence type="ECO:0000313" key="2">
    <source>
        <dbReference type="EMBL" id="RCX16250.1"/>
    </source>
</evidence>
<name>A0A369B3Y0_9BACL</name>
<evidence type="ECO:0000313" key="3">
    <source>
        <dbReference type="Proteomes" id="UP000253090"/>
    </source>
</evidence>
<dbReference type="AlphaFoldDB" id="A0A369B3Y0"/>
<sequence length="259" mass="30433">MKKKKNSDGFFEKAGKLNIRKLILNLFIILLALILLVGVPIFINELYKSEPKYVTRWEASDVLAYYSTILGALATIFAVVITILYTERSKRIDRIQQIKPLIDCRIEPMSADDFKLHGLDDQVIVLDFMNVNIVRKIEKSMVDQVRKNKAYYFEYRLTNVGAGNALLIKININGYNYREFNLLVNQSEIFRFYVAPSYYDEEGNTISFRIKYLNMDQSQYYQQDEFFHLQKYQNKSMFINVTDRVLGQKTISKPEYLKS</sequence>
<protein>
    <submittedName>
        <fullName evidence="2">Uncharacterized protein</fullName>
    </submittedName>
</protein>
<feature type="transmembrane region" description="Helical" evidence="1">
    <location>
        <begin position="63"/>
        <end position="85"/>
    </location>
</feature>
<keyword evidence="1" id="KW-1133">Transmembrane helix</keyword>
<dbReference type="RefSeq" id="WP_114498562.1">
    <property type="nucleotide sequence ID" value="NZ_QPJW01000013.1"/>
</dbReference>
<reference evidence="2 3" key="1">
    <citation type="submission" date="2018-07" db="EMBL/GenBank/DDBJ databases">
        <title>Genomic Encyclopedia of Type Strains, Phase III (KMG-III): the genomes of soil and plant-associated and newly described type strains.</title>
        <authorList>
            <person name="Whitman W."/>
        </authorList>
    </citation>
    <scope>NUCLEOTIDE SEQUENCE [LARGE SCALE GENOMIC DNA]</scope>
    <source>
        <strain evidence="2 3">CECT 8333</strain>
    </source>
</reference>
<evidence type="ECO:0000256" key="1">
    <source>
        <dbReference type="SAM" id="Phobius"/>
    </source>
</evidence>
<feature type="transmembrane region" description="Helical" evidence="1">
    <location>
        <begin position="21"/>
        <end position="43"/>
    </location>
</feature>
<keyword evidence="1" id="KW-0812">Transmembrane</keyword>
<proteinExistence type="predicted"/>